<evidence type="ECO:0000313" key="3">
    <source>
        <dbReference type="Proteomes" id="UP000528824"/>
    </source>
</evidence>
<evidence type="ECO:0000313" key="2">
    <source>
        <dbReference type="EMBL" id="MBB5563456.1"/>
    </source>
</evidence>
<keyword evidence="3" id="KW-1185">Reference proteome</keyword>
<name>A0A7W8XIH4_9HYPH</name>
<dbReference type="RefSeq" id="WP_183919126.1">
    <property type="nucleotide sequence ID" value="NZ_JACHBB010000012.1"/>
</dbReference>
<evidence type="ECO:0000256" key="1">
    <source>
        <dbReference type="SAM" id="MobiDB-lite"/>
    </source>
</evidence>
<gene>
    <name evidence="2" type="ORF">GGI59_005148</name>
</gene>
<organism evidence="2 3">
    <name type="scientific">Rhizobium lentis</name>
    <dbReference type="NCBI Taxonomy" id="1138194"/>
    <lineage>
        <taxon>Bacteria</taxon>
        <taxon>Pseudomonadati</taxon>
        <taxon>Pseudomonadota</taxon>
        <taxon>Alphaproteobacteria</taxon>
        <taxon>Hyphomicrobiales</taxon>
        <taxon>Rhizobiaceae</taxon>
        <taxon>Rhizobium/Agrobacterium group</taxon>
        <taxon>Rhizobium</taxon>
    </lineage>
</organism>
<proteinExistence type="predicted"/>
<dbReference type="EMBL" id="JACHBC010000012">
    <property type="protein sequence ID" value="MBB5563456.1"/>
    <property type="molecule type" value="Genomic_DNA"/>
</dbReference>
<feature type="region of interest" description="Disordered" evidence="1">
    <location>
        <begin position="1"/>
        <end position="28"/>
    </location>
</feature>
<comment type="caution">
    <text evidence="2">The sequence shown here is derived from an EMBL/GenBank/DDBJ whole genome shotgun (WGS) entry which is preliminary data.</text>
</comment>
<dbReference type="AlphaFoldDB" id="A0A7W8XIH4"/>
<reference evidence="2 3" key="1">
    <citation type="submission" date="2020-08" db="EMBL/GenBank/DDBJ databases">
        <title>Genomic Encyclopedia of Type Strains, Phase IV (KMG-V): Genome sequencing to study the core and pangenomes of soil and plant-associated prokaryotes.</title>
        <authorList>
            <person name="Whitman W."/>
        </authorList>
    </citation>
    <scope>NUCLEOTIDE SEQUENCE [LARGE SCALE GENOMIC DNA]</scope>
    <source>
        <strain evidence="2 3">SEMIA 4034</strain>
    </source>
</reference>
<protein>
    <submittedName>
        <fullName evidence="2">Uncharacterized protein</fullName>
    </submittedName>
</protein>
<accession>A0A7W8XIH4</accession>
<sequence length="157" mass="18497">MDTTTAPQPKRKGRVPKDPNCPKNAAKRAAYHRKMLRLKENPEAYQERLDRKAAYQRAYRQTEAGYAVVKAAEERWQAAHPEYARQQYQTVIRPQVVKRIADIINRFDSLQEDGRLGFVESLCDDRHDDYITMFAMQWAAVRDRIVPYLVQLREEDE</sequence>
<dbReference type="Proteomes" id="UP000528824">
    <property type="component" value="Unassembled WGS sequence"/>
</dbReference>